<reference evidence="2 3" key="1">
    <citation type="submission" date="2024-07" db="EMBL/GenBank/DDBJ databases">
        <title>Section-level genome sequencing and comparative genomics of Aspergillus sections Usti and Cavernicolus.</title>
        <authorList>
            <consortium name="Lawrence Berkeley National Laboratory"/>
            <person name="Nybo J.L."/>
            <person name="Vesth T.C."/>
            <person name="Theobald S."/>
            <person name="Frisvad J.C."/>
            <person name="Larsen T.O."/>
            <person name="Kjaerboelling I."/>
            <person name="Rothschild-Mancinelli K."/>
            <person name="Lyhne E.K."/>
            <person name="Kogle M.E."/>
            <person name="Barry K."/>
            <person name="Clum A."/>
            <person name="Na H."/>
            <person name="Ledsgaard L."/>
            <person name="Lin J."/>
            <person name="Lipzen A."/>
            <person name="Kuo A."/>
            <person name="Riley R."/>
            <person name="Mondo S."/>
            <person name="Labutti K."/>
            <person name="Haridas S."/>
            <person name="Pangalinan J."/>
            <person name="Salamov A.A."/>
            <person name="Simmons B.A."/>
            <person name="Magnuson J.K."/>
            <person name="Chen J."/>
            <person name="Drula E."/>
            <person name="Henrissat B."/>
            <person name="Wiebenga A."/>
            <person name="Lubbers R.J."/>
            <person name="Gomes A.C."/>
            <person name="Macurrencykelacurrency M.R."/>
            <person name="Stajich J."/>
            <person name="Grigoriev I.V."/>
            <person name="Mortensen U.H."/>
            <person name="De Vries R.P."/>
            <person name="Baker S.E."/>
            <person name="Andersen M.R."/>
        </authorList>
    </citation>
    <scope>NUCLEOTIDE SEQUENCE [LARGE SCALE GENOMIC DNA]</scope>
    <source>
        <strain evidence="2 3">CBS 449.75</strain>
    </source>
</reference>
<evidence type="ECO:0000313" key="2">
    <source>
        <dbReference type="EMBL" id="KAL2866228.1"/>
    </source>
</evidence>
<comment type="caution">
    <text evidence="2">The sequence shown here is derived from an EMBL/GenBank/DDBJ whole genome shotgun (WGS) entry which is preliminary data.</text>
</comment>
<gene>
    <name evidence="2" type="ORF">BJX67DRAFT_372669</name>
</gene>
<organism evidence="2 3">
    <name type="scientific">Aspergillus lucknowensis</name>
    <dbReference type="NCBI Taxonomy" id="176173"/>
    <lineage>
        <taxon>Eukaryota</taxon>
        <taxon>Fungi</taxon>
        <taxon>Dikarya</taxon>
        <taxon>Ascomycota</taxon>
        <taxon>Pezizomycotina</taxon>
        <taxon>Eurotiomycetes</taxon>
        <taxon>Eurotiomycetidae</taxon>
        <taxon>Eurotiales</taxon>
        <taxon>Aspergillaceae</taxon>
        <taxon>Aspergillus</taxon>
        <taxon>Aspergillus subgen. Nidulantes</taxon>
    </lineage>
</organism>
<accession>A0ABR4LNV7</accession>
<feature type="signal peptide" evidence="1">
    <location>
        <begin position="1"/>
        <end position="20"/>
    </location>
</feature>
<name>A0ABR4LNV7_9EURO</name>
<dbReference type="EMBL" id="JBFXLQ010000026">
    <property type="protein sequence ID" value="KAL2866228.1"/>
    <property type="molecule type" value="Genomic_DNA"/>
</dbReference>
<evidence type="ECO:0000313" key="3">
    <source>
        <dbReference type="Proteomes" id="UP001610432"/>
    </source>
</evidence>
<dbReference type="GeneID" id="98146348"/>
<protein>
    <submittedName>
        <fullName evidence="2">Uncharacterized protein</fullName>
    </submittedName>
</protein>
<keyword evidence="1" id="KW-0732">Signal</keyword>
<dbReference type="RefSeq" id="XP_070885207.1">
    <property type="nucleotide sequence ID" value="XM_071031276.1"/>
</dbReference>
<feature type="chain" id="PRO_5047170407" evidence="1">
    <location>
        <begin position="21"/>
        <end position="524"/>
    </location>
</feature>
<dbReference type="Proteomes" id="UP001610432">
    <property type="component" value="Unassembled WGS sequence"/>
</dbReference>
<proteinExistence type="predicted"/>
<sequence>MALTVNPLIALILPTEICYASPNSPRYAHGGPETADGFTSTDLRAGGPQLCEAPCESWHKIPYTIPHANILEGRDSYRLLTKLGDICRLENIFYSELHFCGRRSVYEQDADPTVTLLIVTRPRRAAGSPWASGSVSMEILDQKFGTAARIYPCLPTDEIFPIWEQVATAVFPAIDCQVLLGVDRRVKRDWKELRDTVATVLDAHGLGTVAAIVPNDNLIATRGHFTPSDTGAMVEDCSRESKLGVSLSAGTTKDGHGTLGGWVELQNPQTGDWLPFAITCSRCCFPAEEGLPAAHFHAVHYRDVKNRLDALADQITANDAVSDYREVEELRAKDEFVKPLAERVWKMTATALEQNLKDRQHLKEFFHQHTYMLGNIFAAPGLRDAPSADDPTKHSIRDWALGQPCEWRTAPKENLIVRSAVVLLNPSQLSFYFIGCVRKSVEQYEVLCKVGRGKGFTDASYGNLKSCNVSAKVINGQEAILATWEHVLMLFGGAGCQDLGYFTATRDLHADTQDITGVTRIRLR</sequence>
<keyword evidence="3" id="KW-1185">Reference proteome</keyword>
<evidence type="ECO:0000256" key="1">
    <source>
        <dbReference type="SAM" id="SignalP"/>
    </source>
</evidence>